<proteinExistence type="predicted"/>
<evidence type="ECO:0000313" key="4">
    <source>
        <dbReference type="Proteomes" id="UP000004095"/>
    </source>
</evidence>
<feature type="signal peptide" evidence="2">
    <location>
        <begin position="1"/>
        <end position="25"/>
    </location>
</feature>
<accession>A1ZL01</accession>
<feature type="region of interest" description="Disordered" evidence="1">
    <location>
        <begin position="32"/>
        <end position="62"/>
    </location>
</feature>
<keyword evidence="4" id="KW-1185">Reference proteome</keyword>
<evidence type="ECO:0000256" key="1">
    <source>
        <dbReference type="SAM" id="MobiDB-lite"/>
    </source>
</evidence>
<sequence length="62" mass="7490">MNFQRVIKYSLMMLFCFSLSLTVESCTTKSRHKRYRSAKRKTRKRHKKIPRKGRIPCPIKDC</sequence>
<feature type="compositionally biased region" description="Basic residues" evidence="1">
    <location>
        <begin position="32"/>
        <end position="54"/>
    </location>
</feature>
<evidence type="ECO:0008006" key="5">
    <source>
        <dbReference type="Google" id="ProtNLM"/>
    </source>
</evidence>
<feature type="chain" id="PRO_5002642262" description="Lipoprotein" evidence="2">
    <location>
        <begin position="26"/>
        <end position="62"/>
    </location>
</feature>
<organism evidence="3 4">
    <name type="scientific">Microscilla marina ATCC 23134</name>
    <dbReference type="NCBI Taxonomy" id="313606"/>
    <lineage>
        <taxon>Bacteria</taxon>
        <taxon>Pseudomonadati</taxon>
        <taxon>Bacteroidota</taxon>
        <taxon>Cytophagia</taxon>
        <taxon>Cytophagales</taxon>
        <taxon>Microscillaceae</taxon>
        <taxon>Microscilla</taxon>
    </lineage>
</organism>
<protein>
    <recommendedName>
        <fullName evidence="5">Lipoprotein</fullName>
    </recommendedName>
</protein>
<dbReference type="AlphaFoldDB" id="A1ZL01"/>
<gene>
    <name evidence="3" type="ORF">M23134_00121</name>
</gene>
<name>A1ZL01_MICM2</name>
<evidence type="ECO:0000256" key="2">
    <source>
        <dbReference type="SAM" id="SignalP"/>
    </source>
</evidence>
<dbReference type="Proteomes" id="UP000004095">
    <property type="component" value="Unassembled WGS sequence"/>
</dbReference>
<dbReference type="RefSeq" id="WP_002697141.1">
    <property type="nucleotide sequence ID" value="NZ_AAWS01000013.1"/>
</dbReference>
<keyword evidence="2" id="KW-0732">Signal</keyword>
<evidence type="ECO:0000313" key="3">
    <source>
        <dbReference type="EMBL" id="EAY28967.1"/>
    </source>
</evidence>
<comment type="caution">
    <text evidence="3">The sequence shown here is derived from an EMBL/GenBank/DDBJ whole genome shotgun (WGS) entry which is preliminary data.</text>
</comment>
<dbReference type="EMBL" id="AAWS01000013">
    <property type="protein sequence ID" value="EAY28967.1"/>
    <property type="molecule type" value="Genomic_DNA"/>
</dbReference>
<reference evidence="3 4" key="1">
    <citation type="submission" date="2007-01" db="EMBL/GenBank/DDBJ databases">
        <authorList>
            <person name="Haygood M."/>
            <person name="Podell S."/>
            <person name="Anderson C."/>
            <person name="Hopkinson B."/>
            <person name="Roe K."/>
            <person name="Barbeau K."/>
            <person name="Gaasterland T."/>
            <person name="Ferriera S."/>
            <person name="Johnson J."/>
            <person name="Kravitz S."/>
            <person name="Beeson K."/>
            <person name="Sutton G."/>
            <person name="Rogers Y.-H."/>
            <person name="Friedman R."/>
            <person name="Frazier M."/>
            <person name="Venter J.C."/>
        </authorList>
    </citation>
    <scope>NUCLEOTIDE SEQUENCE [LARGE SCALE GENOMIC DNA]</scope>
    <source>
        <strain evidence="3 4">ATCC 23134</strain>
    </source>
</reference>